<dbReference type="EMBL" id="CM017874">
    <property type="protein sequence ID" value="KAG1334189.1"/>
    <property type="molecule type" value="Genomic_DNA"/>
</dbReference>
<reference evidence="2" key="1">
    <citation type="journal article" date="2017" name="Gigascience">
        <title>The genome draft of coconut (Cocos nucifera).</title>
        <authorList>
            <person name="Xiao Y."/>
            <person name="Xu P."/>
            <person name="Fan H."/>
            <person name="Baudouin L."/>
            <person name="Xia W."/>
            <person name="Bocs S."/>
            <person name="Xu J."/>
            <person name="Li Q."/>
            <person name="Guo A."/>
            <person name="Zhou L."/>
            <person name="Li J."/>
            <person name="Wu Y."/>
            <person name="Ma Z."/>
            <person name="Armero A."/>
            <person name="Issali A.E."/>
            <person name="Liu N."/>
            <person name="Peng M."/>
            <person name="Yang Y."/>
        </authorList>
    </citation>
    <scope>NUCLEOTIDE SEQUENCE</scope>
    <source>
        <tissue evidence="2">Spear leaf of Hainan Tall coconut</tissue>
    </source>
</reference>
<protein>
    <submittedName>
        <fullName evidence="2">Putative beta-galactosidase 7-like</fullName>
    </submittedName>
</protein>
<evidence type="ECO:0000256" key="1">
    <source>
        <dbReference type="SAM" id="Coils"/>
    </source>
</evidence>
<dbReference type="AlphaFoldDB" id="A0A8K0I294"/>
<evidence type="ECO:0000313" key="2">
    <source>
        <dbReference type="EMBL" id="KAG1334189.1"/>
    </source>
</evidence>
<evidence type="ECO:0000313" key="3">
    <source>
        <dbReference type="Proteomes" id="UP000797356"/>
    </source>
</evidence>
<accession>A0A8K0I294</accession>
<proteinExistence type="predicted"/>
<comment type="caution">
    <text evidence="2">The sequence shown here is derived from an EMBL/GenBank/DDBJ whole genome shotgun (WGS) entry which is preliminary data.</text>
</comment>
<keyword evidence="3" id="KW-1185">Reference proteome</keyword>
<name>A0A8K0I294_COCNU</name>
<keyword evidence="1" id="KW-0175">Coiled coil</keyword>
<reference evidence="2" key="2">
    <citation type="submission" date="2019-07" db="EMBL/GenBank/DDBJ databases">
        <authorList>
            <person name="Yang Y."/>
            <person name="Bocs S."/>
            <person name="Baudouin L."/>
        </authorList>
    </citation>
    <scope>NUCLEOTIDE SEQUENCE</scope>
    <source>
        <tissue evidence="2">Spear leaf of Hainan Tall coconut</tissue>
    </source>
</reference>
<gene>
    <name evidence="2" type="ORF">COCNU_03G003080</name>
</gene>
<feature type="coiled-coil region" evidence="1">
    <location>
        <begin position="22"/>
        <end position="83"/>
    </location>
</feature>
<sequence>MKNCQKAVEEKATEEKLILGLKKQLQEKLNEISEKNKVLLDLWRKTNEGEEKLLELRWKVSKIPDLEAKVQELEGIVSSQEETLAAHNKILLTY</sequence>
<organism evidence="2 3">
    <name type="scientific">Cocos nucifera</name>
    <name type="common">Coconut palm</name>
    <dbReference type="NCBI Taxonomy" id="13894"/>
    <lineage>
        <taxon>Eukaryota</taxon>
        <taxon>Viridiplantae</taxon>
        <taxon>Streptophyta</taxon>
        <taxon>Embryophyta</taxon>
        <taxon>Tracheophyta</taxon>
        <taxon>Spermatophyta</taxon>
        <taxon>Magnoliopsida</taxon>
        <taxon>Liliopsida</taxon>
        <taxon>Arecaceae</taxon>
        <taxon>Arecoideae</taxon>
        <taxon>Cocoseae</taxon>
        <taxon>Attaleinae</taxon>
        <taxon>Cocos</taxon>
    </lineage>
</organism>
<dbReference type="Proteomes" id="UP000797356">
    <property type="component" value="Chromosome 3"/>
</dbReference>